<accession>A0A0C9WJU5</accession>
<name>A0A0C9WJU5_9AGAR</name>
<dbReference type="GO" id="GO:0016788">
    <property type="term" value="F:hydrolase activity, acting on ester bonds"/>
    <property type="evidence" value="ECO:0007669"/>
    <property type="project" value="InterPro"/>
</dbReference>
<reference evidence="3 4" key="1">
    <citation type="submission" date="2014-04" db="EMBL/GenBank/DDBJ databases">
        <authorList>
            <consortium name="DOE Joint Genome Institute"/>
            <person name="Kuo A."/>
            <person name="Kohler A."/>
            <person name="Nagy L.G."/>
            <person name="Floudas D."/>
            <person name="Copeland A."/>
            <person name="Barry K.W."/>
            <person name="Cichocki N."/>
            <person name="Veneault-Fourrey C."/>
            <person name="LaButti K."/>
            <person name="Lindquist E.A."/>
            <person name="Lipzen A."/>
            <person name="Lundell T."/>
            <person name="Morin E."/>
            <person name="Murat C."/>
            <person name="Sun H."/>
            <person name="Tunlid A."/>
            <person name="Henrissat B."/>
            <person name="Grigoriev I.V."/>
            <person name="Hibbett D.S."/>
            <person name="Martin F."/>
            <person name="Nordberg H.P."/>
            <person name="Cantor M.N."/>
            <person name="Hua S.X."/>
        </authorList>
    </citation>
    <scope>NUCLEOTIDE SEQUENCE [LARGE SCALE GENOMIC DNA]</scope>
    <source>
        <strain evidence="3 4">LaAM-08-1</strain>
    </source>
</reference>
<evidence type="ECO:0000256" key="1">
    <source>
        <dbReference type="ARBA" id="ARBA00022801"/>
    </source>
</evidence>
<dbReference type="Gene3D" id="3.20.20.140">
    <property type="entry name" value="Metal-dependent hydrolases"/>
    <property type="match status" value="1"/>
</dbReference>
<evidence type="ECO:0000313" key="3">
    <source>
        <dbReference type="EMBL" id="KIJ95304.1"/>
    </source>
</evidence>
<evidence type="ECO:0008006" key="5">
    <source>
        <dbReference type="Google" id="ProtNLM"/>
    </source>
</evidence>
<dbReference type="HOGENOM" id="CLU_031506_2_0_1"/>
<sequence length="382" mass="42997">MSLSLFLKVHRQLPISRNIFHCISTSQMSSTNPAPRPNTTANTKPSSKNPSNKNSSKNQSKTGKKKSNTPGEEHLLLPTPPSSLGIVDTHTHIATTYSFYRQRYKEGKYENVFDFIKAMYEGRNVEAIVDVWCEAPVQKLWKTFADSALTPEDRQSHWGGIEYWFALGVHPHDAKHYTDAVEKDILEAMAHPRCVALGEIGLDYHYDNSPRNVQQTVFRRQLKHAVRLEKPLVIHTREAEEDTERIMKEEVPKDYKVHVHCFSDSPEFAARLLAHFPNLYIGITGVITYSSNTNTSAVISQMTSASPSEPLRILLETDAPFMTPGNLYASLPASLKGKKLPLCHTAMIPWTAEFVAGVAGEGWDVDRVMREGRDNARTMYGV</sequence>
<reference evidence="4" key="2">
    <citation type="submission" date="2015-01" db="EMBL/GenBank/DDBJ databases">
        <title>Evolutionary Origins and Diversification of the Mycorrhizal Mutualists.</title>
        <authorList>
            <consortium name="DOE Joint Genome Institute"/>
            <consortium name="Mycorrhizal Genomics Consortium"/>
            <person name="Kohler A."/>
            <person name="Kuo A."/>
            <person name="Nagy L.G."/>
            <person name="Floudas D."/>
            <person name="Copeland A."/>
            <person name="Barry K.W."/>
            <person name="Cichocki N."/>
            <person name="Veneault-Fourrey C."/>
            <person name="LaButti K."/>
            <person name="Lindquist E.A."/>
            <person name="Lipzen A."/>
            <person name="Lundell T."/>
            <person name="Morin E."/>
            <person name="Murat C."/>
            <person name="Riley R."/>
            <person name="Ohm R."/>
            <person name="Sun H."/>
            <person name="Tunlid A."/>
            <person name="Henrissat B."/>
            <person name="Grigoriev I.V."/>
            <person name="Hibbett D.S."/>
            <person name="Martin F."/>
        </authorList>
    </citation>
    <scope>NUCLEOTIDE SEQUENCE [LARGE SCALE GENOMIC DNA]</scope>
    <source>
        <strain evidence="4">LaAM-08-1</strain>
    </source>
</reference>
<proteinExistence type="predicted"/>
<dbReference type="InterPro" id="IPR032466">
    <property type="entry name" value="Metal_Hydrolase"/>
</dbReference>
<feature type="compositionally biased region" description="Low complexity" evidence="2">
    <location>
        <begin position="42"/>
        <end position="61"/>
    </location>
</feature>
<dbReference type="OrthoDB" id="6079689at2759"/>
<dbReference type="PANTHER" id="PTHR46363:SF1">
    <property type="entry name" value="DEOXYRIBONUCLEASE TATDN2-RELATED"/>
    <property type="match status" value="1"/>
</dbReference>
<dbReference type="InterPro" id="IPR001130">
    <property type="entry name" value="TatD-like"/>
</dbReference>
<dbReference type="CDD" id="cd01310">
    <property type="entry name" value="TatD_DNAse"/>
    <property type="match status" value="1"/>
</dbReference>
<feature type="region of interest" description="Disordered" evidence="2">
    <location>
        <begin position="26"/>
        <end position="82"/>
    </location>
</feature>
<dbReference type="PANTHER" id="PTHR46363">
    <property type="entry name" value="DEOXYRIBONUCLEASE TATDN2-RELATED"/>
    <property type="match status" value="1"/>
</dbReference>
<protein>
    <recommendedName>
        <fullName evidence="5">Metallo-dependent hydrolase</fullName>
    </recommendedName>
</protein>
<gene>
    <name evidence="3" type="ORF">K443DRAFT_331453</name>
</gene>
<dbReference type="Pfam" id="PF01026">
    <property type="entry name" value="TatD_DNase"/>
    <property type="match status" value="1"/>
</dbReference>
<evidence type="ECO:0000313" key="4">
    <source>
        <dbReference type="Proteomes" id="UP000054477"/>
    </source>
</evidence>
<dbReference type="PROSITE" id="PS01090">
    <property type="entry name" value="TATD_2"/>
    <property type="match status" value="1"/>
</dbReference>
<keyword evidence="4" id="KW-1185">Reference proteome</keyword>
<dbReference type="SUPFAM" id="SSF51556">
    <property type="entry name" value="Metallo-dependent hydrolases"/>
    <property type="match status" value="1"/>
</dbReference>
<feature type="compositionally biased region" description="Polar residues" evidence="2">
    <location>
        <begin position="26"/>
        <end position="41"/>
    </location>
</feature>
<dbReference type="InterPro" id="IPR018228">
    <property type="entry name" value="DNase_TatD-rel_CS"/>
</dbReference>
<evidence type="ECO:0000256" key="2">
    <source>
        <dbReference type="SAM" id="MobiDB-lite"/>
    </source>
</evidence>
<dbReference type="Proteomes" id="UP000054477">
    <property type="component" value="Unassembled WGS sequence"/>
</dbReference>
<dbReference type="AlphaFoldDB" id="A0A0C9WJU5"/>
<keyword evidence="1" id="KW-0378">Hydrolase</keyword>
<organism evidence="3 4">
    <name type="scientific">Laccaria amethystina LaAM-08-1</name>
    <dbReference type="NCBI Taxonomy" id="1095629"/>
    <lineage>
        <taxon>Eukaryota</taxon>
        <taxon>Fungi</taxon>
        <taxon>Dikarya</taxon>
        <taxon>Basidiomycota</taxon>
        <taxon>Agaricomycotina</taxon>
        <taxon>Agaricomycetes</taxon>
        <taxon>Agaricomycetidae</taxon>
        <taxon>Agaricales</taxon>
        <taxon>Agaricineae</taxon>
        <taxon>Hydnangiaceae</taxon>
        <taxon>Laccaria</taxon>
    </lineage>
</organism>
<dbReference type="EMBL" id="KN838761">
    <property type="protein sequence ID" value="KIJ95304.1"/>
    <property type="molecule type" value="Genomic_DNA"/>
</dbReference>